<dbReference type="Proteomes" id="UP001151760">
    <property type="component" value="Unassembled WGS sequence"/>
</dbReference>
<gene>
    <name evidence="2" type="ORF">Tco_0751398</name>
</gene>
<evidence type="ECO:0008006" key="4">
    <source>
        <dbReference type="Google" id="ProtNLM"/>
    </source>
</evidence>
<protein>
    <recommendedName>
        <fullName evidence="4">Outer kinetochore protein ASK1</fullName>
    </recommendedName>
</protein>
<organism evidence="2 3">
    <name type="scientific">Tanacetum coccineum</name>
    <dbReference type="NCBI Taxonomy" id="301880"/>
    <lineage>
        <taxon>Eukaryota</taxon>
        <taxon>Viridiplantae</taxon>
        <taxon>Streptophyta</taxon>
        <taxon>Embryophyta</taxon>
        <taxon>Tracheophyta</taxon>
        <taxon>Spermatophyta</taxon>
        <taxon>Magnoliopsida</taxon>
        <taxon>eudicotyledons</taxon>
        <taxon>Gunneridae</taxon>
        <taxon>Pentapetalae</taxon>
        <taxon>asterids</taxon>
        <taxon>campanulids</taxon>
        <taxon>Asterales</taxon>
        <taxon>Asteraceae</taxon>
        <taxon>Asteroideae</taxon>
        <taxon>Anthemideae</taxon>
        <taxon>Anthemidinae</taxon>
        <taxon>Tanacetum</taxon>
    </lineage>
</organism>
<comment type="caution">
    <text evidence="2">The sequence shown here is derived from an EMBL/GenBank/DDBJ whole genome shotgun (WGS) entry which is preliminary data.</text>
</comment>
<sequence>MNALHDEMLDILEESLKPINKQFNALNKFACSRFATLETATVSSSTRMLELPWVVQLMKTSPQPVSAAAEGVKSAQVDLSKPDPHMSPFDIFDDDQRDTTVNATVAPTQGEPHSSGTSNDPNSLAMMVKSDDEPLEGPQAKKLKLFSFSPSQFTPTPLPIRADKGKGIAQSIDESALKMLMPLMEQGGSVSELSILKRSRTPEEGSMTIEEVVLQLHETKRLTDHNPTKDKSEEDLRRLT</sequence>
<dbReference type="EMBL" id="BQNB010011007">
    <property type="protein sequence ID" value="GJS84857.1"/>
    <property type="molecule type" value="Genomic_DNA"/>
</dbReference>
<name>A0ABQ4Z4S3_9ASTR</name>
<reference evidence="2" key="1">
    <citation type="journal article" date="2022" name="Int. J. Mol. Sci.">
        <title>Draft Genome of Tanacetum Coccineum: Genomic Comparison of Closely Related Tanacetum-Family Plants.</title>
        <authorList>
            <person name="Yamashiro T."/>
            <person name="Shiraishi A."/>
            <person name="Nakayama K."/>
            <person name="Satake H."/>
        </authorList>
    </citation>
    <scope>NUCLEOTIDE SEQUENCE</scope>
</reference>
<reference evidence="2" key="2">
    <citation type="submission" date="2022-01" db="EMBL/GenBank/DDBJ databases">
        <authorList>
            <person name="Yamashiro T."/>
            <person name="Shiraishi A."/>
            <person name="Satake H."/>
            <person name="Nakayama K."/>
        </authorList>
    </citation>
    <scope>NUCLEOTIDE SEQUENCE</scope>
</reference>
<keyword evidence="3" id="KW-1185">Reference proteome</keyword>
<accession>A0ABQ4Z4S3</accession>
<feature type="region of interest" description="Disordered" evidence="1">
    <location>
        <begin position="218"/>
        <end position="240"/>
    </location>
</feature>
<proteinExistence type="predicted"/>
<evidence type="ECO:0000313" key="2">
    <source>
        <dbReference type="EMBL" id="GJS84857.1"/>
    </source>
</evidence>
<evidence type="ECO:0000313" key="3">
    <source>
        <dbReference type="Proteomes" id="UP001151760"/>
    </source>
</evidence>
<evidence type="ECO:0000256" key="1">
    <source>
        <dbReference type="SAM" id="MobiDB-lite"/>
    </source>
</evidence>